<dbReference type="PIRSF" id="PIRSF006060">
    <property type="entry name" value="AA_transporter"/>
    <property type="match status" value="1"/>
</dbReference>
<feature type="transmembrane region" description="Helical" evidence="5">
    <location>
        <begin position="272"/>
        <end position="294"/>
    </location>
</feature>
<protein>
    <submittedName>
        <fullName evidence="7">Uncharacterized protein</fullName>
    </submittedName>
</protein>
<feature type="transmembrane region" description="Helical" evidence="5">
    <location>
        <begin position="380"/>
        <end position="399"/>
    </location>
</feature>
<keyword evidence="2 5" id="KW-0812">Transmembrane</keyword>
<feature type="transmembrane region" description="Helical" evidence="5">
    <location>
        <begin position="44"/>
        <end position="63"/>
    </location>
</feature>
<evidence type="ECO:0000256" key="2">
    <source>
        <dbReference type="ARBA" id="ARBA00022692"/>
    </source>
</evidence>
<keyword evidence="6" id="KW-1185">Reference proteome</keyword>
<dbReference type="Pfam" id="PF13520">
    <property type="entry name" value="AA_permease_2"/>
    <property type="match status" value="1"/>
</dbReference>
<feature type="transmembrane region" description="Helical" evidence="5">
    <location>
        <begin position="142"/>
        <end position="161"/>
    </location>
</feature>
<dbReference type="PANTHER" id="PTHR11785:SF523">
    <property type="entry name" value="AMINO ACID TRANSPORTER PROTEIN 6"/>
    <property type="match status" value="1"/>
</dbReference>
<dbReference type="Proteomes" id="UP000887563">
    <property type="component" value="Unplaced"/>
</dbReference>
<accession>A0A914L3E8</accession>
<dbReference type="GO" id="GO:0016020">
    <property type="term" value="C:membrane"/>
    <property type="evidence" value="ECO:0007669"/>
    <property type="project" value="UniProtKB-SubCell"/>
</dbReference>
<dbReference type="AlphaFoldDB" id="A0A914L3E8"/>
<comment type="subcellular location">
    <subcellularLocation>
        <location evidence="1">Membrane</location>
        <topology evidence="1">Multi-pass membrane protein</topology>
    </subcellularLocation>
</comment>
<evidence type="ECO:0000256" key="4">
    <source>
        <dbReference type="ARBA" id="ARBA00023136"/>
    </source>
</evidence>
<dbReference type="WBParaSite" id="Minc3s00240g08338">
    <property type="protein sequence ID" value="Minc3s00240g08338"/>
    <property type="gene ID" value="Minc3s00240g08338"/>
</dbReference>
<feature type="transmembrane region" description="Helical" evidence="5">
    <location>
        <begin position="84"/>
        <end position="106"/>
    </location>
</feature>
<evidence type="ECO:0000313" key="6">
    <source>
        <dbReference type="Proteomes" id="UP000887563"/>
    </source>
</evidence>
<dbReference type="InterPro" id="IPR050598">
    <property type="entry name" value="AminoAcid_Transporter"/>
</dbReference>
<sequence length="469" mass="52141">MASDNKMGRWGAISYVMGNIVGAGIFIAPTAISNQVGSAGMSLIIWVLSAAICTIGGFCYLELCTIVKRSGGDFAYLCFVKWHWIAFMFMVSGCVIVYPMQLAIAASASGEYIVQAFQFWLILFLNFFSIRRVGAPFQMLSSVAKVVACIFVIGVGVFQVFSRGSKFKQIDDLFVNTSFSAGQISAALLGGFYSYDGWDILNWGVEEIKSPERVMPFAIIGGMSLVALLYTSMNCAYFTLLTANEMKVSNAVAMTFIERIIGQSLANWTVPLLINLVLLGSINGTMFIASRYLFAASRERHLPAFLACVNEKNESPRSALLVHVLLAFIFSFAGNIEQLIVSMGFAQLLQRCFTLSALLYIRFYRLGLNTENNEIIKTPIILPILFLIICIVLVSIIILQKFSDAYIALIVLAFAAIIYLLFLWDKGLRRFELYRIMSKQVNDVQTSKFKYSRPSNIYPAHPPSVAYLK</sequence>
<organism evidence="6 7">
    <name type="scientific">Meloidogyne incognita</name>
    <name type="common">Southern root-knot nematode worm</name>
    <name type="synonym">Oxyuris incognita</name>
    <dbReference type="NCBI Taxonomy" id="6306"/>
    <lineage>
        <taxon>Eukaryota</taxon>
        <taxon>Metazoa</taxon>
        <taxon>Ecdysozoa</taxon>
        <taxon>Nematoda</taxon>
        <taxon>Chromadorea</taxon>
        <taxon>Rhabditida</taxon>
        <taxon>Tylenchina</taxon>
        <taxon>Tylenchomorpha</taxon>
        <taxon>Tylenchoidea</taxon>
        <taxon>Meloidogynidae</taxon>
        <taxon>Meloidogyninae</taxon>
        <taxon>Meloidogyne</taxon>
        <taxon>Meloidogyne incognita group</taxon>
    </lineage>
</organism>
<reference evidence="7" key="1">
    <citation type="submission" date="2022-11" db="UniProtKB">
        <authorList>
            <consortium name="WormBaseParasite"/>
        </authorList>
    </citation>
    <scope>IDENTIFICATION</scope>
</reference>
<feature type="transmembrane region" description="Helical" evidence="5">
    <location>
        <begin position="214"/>
        <end position="240"/>
    </location>
</feature>
<feature type="transmembrane region" description="Helical" evidence="5">
    <location>
        <begin position="315"/>
        <end position="333"/>
    </location>
</feature>
<keyword evidence="3 5" id="KW-1133">Transmembrane helix</keyword>
<feature type="transmembrane region" description="Helical" evidence="5">
    <location>
        <begin position="12"/>
        <end position="32"/>
    </location>
</feature>
<keyword evidence="4 5" id="KW-0472">Membrane</keyword>
<name>A0A914L3E8_MELIC</name>
<proteinExistence type="predicted"/>
<dbReference type="PANTHER" id="PTHR11785">
    <property type="entry name" value="AMINO ACID TRANSPORTER"/>
    <property type="match status" value="1"/>
</dbReference>
<evidence type="ECO:0000256" key="1">
    <source>
        <dbReference type="ARBA" id="ARBA00004141"/>
    </source>
</evidence>
<feature type="transmembrane region" description="Helical" evidence="5">
    <location>
        <begin position="405"/>
        <end position="424"/>
    </location>
</feature>
<dbReference type="Gene3D" id="1.20.1740.10">
    <property type="entry name" value="Amino acid/polyamine transporter I"/>
    <property type="match status" value="1"/>
</dbReference>
<feature type="transmembrane region" description="Helical" evidence="5">
    <location>
        <begin position="112"/>
        <end position="130"/>
    </location>
</feature>
<evidence type="ECO:0000256" key="3">
    <source>
        <dbReference type="ARBA" id="ARBA00022989"/>
    </source>
</evidence>
<evidence type="ECO:0000313" key="7">
    <source>
        <dbReference type="WBParaSite" id="Minc3s00240g08338"/>
    </source>
</evidence>
<evidence type="ECO:0000256" key="5">
    <source>
        <dbReference type="SAM" id="Phobius"/>
    </source>
</evidence>
<dbReference type="GO" id="GO:0015179">
    <property type="term" value="F:L-amino acid transmembrane transporter activity"/>
    <property type="evidence" value="ECO:0007669"/>
    <property type="project" value="TreeGrafter"/>
</dbReference>
<dbReference type="InterPro" id="IPR002293">
    <property type="entry name" value="AA/rel_permease1"/>
</dbReference>